<dbReference type="EMBL" id="CAJVQC010001574">
    <property type="protein sequence ID" value="CAG8496832.1"/>
    <property type="molecule type" value="Genomic_DNA"/>
</dbReference>
<organism evidence="1 2">
    <name type="scientific">Racocetra persica</name>
    <dbReference type="NCBI Taxonomy" id="160502"/>
    <lineage>
        <taxon>Eukaryota</taxon>
        <taxon>Fungi</taxon>
        <taxon>Fungi incertae sedis</taxon>
        <taxon>Mucoromycota</taxon>
        <taxon>Glomeromycotina</taxon>
        <taxon>Glomeromycetes</taxon>
        <taxon>Diversisporales</taxon>
        <taxon>Gigasporaceae</taxon>
        <taxon>Racocetra</taxon>
    </lineage>
</organism>
<protein>
    <submittedName>
        <fullName evidence="1">36486_t:CDS:1</fullName>
    </submittedName>
</protein>
<accession>A0ACA9KW28</accession>
<gene>
    <name evidence="1" type="ORF">RPERSI_LOCUS1640</name>
</gene>
<sequence>MPLNEQEAVILGIEPLKHKTYRAIIKRYEALAKENEWTNEDKSVWPISRENLTRFITHLHLKVAPQTITSYLSALKHHHTMNHLKWDEIRYDPLIKQLLKTIENNHIFKPTRQKEHITRDQLWLIKTKLNPGEPDDILFWSVALVAFYGLARLGELLPKSNQDMGK</sequence>
<feature type="non-terminal residue" evidence="1">
    <location>
        <position position="166"/>
    </location>
</feature>
<proteinExistence type="predicted"/>
<evidence type="ECO:0000313" key="1">
    <source>
        <dbReference type="EMBL" id="CAG8496832.1"/>
    </source>
</evidence>
<comment type="caution">
    <text evidence="1">The sequence shown here is derived from an EMBL/GenBank/DDBJ whole genome shotgun (WGS) entry which is preliminary data.</text>
</comment>
<reference evidence="1" key="1">
    <citation type="submission" date="2021-06" db="EMBL/GenBank/DDBJ databases">
        <authorList>
            <person name="Kallberg Y."/>
            <person name="Tangrot J."/>
            <person name="Rosling A."/>
        </authorList>
    </citation>
    <scope>NUCLEOTIDE SEQUENCE</scope>
    <source>
        <strain evidence="1">MA461A</strain>
    </source>
</reference>
<evidence type="ECO:0000313" key="2">
    <source>
        <dbReference type="Proteomes" id="UP000789920"/>
    </source>
</evidence>
<name>A0ACA9KW28_9GLOM</name>
<keyword evidence="2" id="KW-1185">Reference proteome</keyword>
<dbReference type="Proteomes" id="UP000789920">
    <property type="component" value="Unassembled WGS sequence"/>
</dbReference>